<sequence length="131" mass="15201">MYFALLHGFGYNHIQNDYKIIRFINVGLLHGDLYGGNYWEIYSLRSNSWRTLHINMPMCGHGTFGERLYTIGMCHWISRANTNQDDSYLVSFNLNDEIFDTTLIPIFMDNELNPEFSIHLVMLIGSIATIS</sequence>
<name>A0A9D4VUG0_PEA</name>
<organism evidence="2 3">
    <name type="scientific">Pisum sativum</name>
    <name type="common">Garden pea</name>
    <name type="synonym">Lathyrus oleraceus</name>
    <dbReference type="NCBI Taxonomy" id="3888"/>
    <lineage>
        <taxon>Eukaryota</taxon>
        <taxon>Viridiplantae</taxon>
        <taxon>Streptophyta</taxon>
        <taxon>Embryophyta</taxon>
        <taxon>Tracheophyta</taxon>
        <taxon>Spermatophyta</taxon>
        <taxon>Magnoliopsida</taxon>
        <taxon>eudicotyledons</taxon>
        <taxon>Gunneridae</taxon>
        <taxon>Pentapetalae</taxon>
        <taxon>rosids</taxon>
        <taxon>fabids</taxon>
        <taxon>Fabales</taxon>
        <taxon>Fabaceae</taxon>
        <taxon>Papilionoideae</taxon>
        <taxon>50 kb inversion clade</taxon>
        <taxon>NPAAA clade</taxon>
        <taxon>Hologalegina</taxon>
        <taxon>IRL clade</taxon>
        <taxon>Fabeae</taxon>
        <taxon>Lathyrus</taxon>
    </lineage>
</organism>
<dbReference type="AlphaFoldDB" id="A0A9D4VUG0"/>
<gene>
    <name evidence="2" type="ORF">KIW84_074517</name>
</gene>
<keyword evidence="3" id="KW-1185">Reference proteome</keyword>
<evidence type="ECO:0000313" key="3">
    <source>
        <dbReference type="Proteomes" id="UP001058974"/>
    </source>
</evidence>
<dbReference type="Pfam" id="PF07734">
    <property type="entry name" value="FBA_1"/>
    <property type="match status" value="1"/>
</dbReference>
<dbReference type="Gramene" id="Psat07G0451700-T1">
    <property type="protein sequence ID" value="KAI5388885.1"/>
    <property type="gene ID" value="KIW84_074517"/>
</dbReference>
<reference evidence="2 3" key="1">
    <citation type="journal article" date="2022" name="Nat. Genet.">
        <title>Improved pea reference genome and pan-genome highlight genomic features and evolutionary characteristics.</title>
        <authorList>
            <person name="Yang T."/>
            <person name="Liu R."/>
            <person name="Luo Y."/>
            <person name="Hu S."/>
            <person name="Wang D."/>
            <person name="Wang C."/>
            <person name="Pandey M.K."/>
            <person name="Ge S."/>
            <person name="Xu Q."/>
            <person name="Li N."/>
            <person name="Li G."/>
            <person name="Huang Y."/>
            <person name="Saxena R.K."/>
            <person name="Ji Y."/>
            <person name="Li M."/>
            <person name="Yan X."/>
            <person name="He Y."/>
            <person name="Liu Y."/>
            <person name="Wang X."/>
            <person name="Xiang C."/>
            <person name="Varshney R.K."/>
            <person name="Ding H."/>
            <person name="Gao S."/>
            <person name="Zong X."/>
        </authorList>
    </citation>
    <scope>NUCLEOTIDE SEQUENCE [LARGE SCALE GENOMIC DNA]</scope>
    <source>
        <strain evidence="2 3">cv. Zhongwan 6</strain>
    </source>
</reference>
<feature type="non-terminal residue" evidence="2">
    <location>
        <position position="131"/>
    </location>
</feature>
<accession>A0A9D4VUG0</accession>
<dbReference type="NCBIfam" id="TIGR01640">
    <property type="entry name" value="F_box_assoc_1"/>
    <property type="match status" value="1"/>
</dbReference>
<evidence type="ECO:0000259" key="1">
    <source>
        <dbReference type="Pfam" id="PF07734"/>
    </source>
</evidence>
<protein>
    <recommendedName>
        <fullName evidence="1">F-box associated beta-propeller type 1 domain-containing protein</fullName>
    </recommendedName>
</protein>
<dbReference type="InterPro" id="IPR017451">
    <property type="entry name" value="F-box-assoc_interact_dom"/>
</dbReference>
<feature type="domain" description="F-box associated beta-propeller type 1" evidence="1">
    <location>
        <begin position="8"/>
        <end position="110"/>
    </location>
</feature>
<dbReference type="Proteomes" id="UP001058974">
    <property type="component" value="Chromosome 7"/>
</dbReference>
<proteinExistence type="predicted"/>
<dbReference type="EMBL" id="JAMSHJ010000007">
    <property type="protein sequence ID" value="KAI5388885.1"/>
    <property type="molecule type" value="Genomic_DNA"/>
</dbReference>
<comment type="caution">
    <text evidence="2">The sequence shown here is derived from an EMBL/GenBank/DDBJ whole genome shotgun (WGS) entry which is preliminary data.</text>
</comment>
<dbReference type="InterPro" id="IPR006527">
    <property type="entry name" value="F-box-assoc_dom_typ1"/>
</dbReference>
<evidence type="ECO:0000313" key="2">
    <source>
        <dbReference type="EMBL" id="KAI5388885.1"/>
    </source>
</evidence>